<dbReference type="STRING" id="4533.J3M869"/>
<dbReference type="OrthoDB" id="2121326at2759"/>
<dbReference type="eggNOG" id="KOG0907">
    <property type="taxonomic scope" value="Eukaryota"/>
</dbReference>
<reference evidence="3" key="2">
    <citation type="submission" date="2013-04" db="UniProtKB">
        <authorList>
            <consortium name="EnsemblPlants"/>
        </authorList>
    </citation>
    <scope>IDENTIFICATION</scope>
</reference>
<dbReference type="Pfam" id="PF00085">
    <property type="entry name" value="Thioredoxin"/>
    <property type="match status" value="1"/>
</dbReference>
<keyword evidence="4" id="KW-1185">Reference proteome</keyword>
<dbReference type="PANTHER" id="PTHR46115">
    <property type="entry name" value="THIOREDOXIN-LIKE PROTEIN 1"/>
    <property type="match status" value="1"/>
</dbReference>
<dbReference type="GeneID" id="102700339"/>
<name>J3M869_ORYBR</name>
<dbReference type="Gene3D" id="3.40.30.10">
    <property type="entry name" value="Glutaredoxin"/>
    <property type="match status" value="1"/>
</dbReference>
<dbReference type="EnsemblPlants" id="OB05G27930.1">
    <property type="protein sequence ID" value="OB05G27930.1"/>
    <property type="gene ID" value="OB05G27930"/>
</dbReference>
<accession>J3M869</accession>
<keyword evidence="1" id="KW-1015">Disulfide bond</keyword>
<dbReference type="Gramene" id="OB05G27930.1">
    <property type="protein sequence ID" value="OB05G27930.1"/>
    <property type="gene ID" value="OB05G27930"/>
</dbReference>
<dbReference type="RefSeq" id="XP_015692780.1">
    <property type="nucleotide sequence ID" value="XM_015837294.2"/>
</dbReference>
<dbReference type="Proteomes" id="UP000006038">
    <property type="component" value="Chromosome 5"/>
</dbReference>
<dbReference type="SUPFAM" id="SSF52833">
    <property type="entry name" value="Thioredoxin-like"/>
    <property type="match status" value="1"/>
</dbReference>
<proteinExistence type="predicted"/>
<gene>
    <name evidence="3" type="primary">LOC102700339</name>
</gene>
<evidence type="ECO:0000256" key="1">
    <source>
        <dbReference type="ARBA" id="ARBA00023157"/>
    </source>
</evidence>
<dbReference type="CDD" id="cd02947">
    <property type="entry name" value="TRX_family"/>
    <property type="match status" value="1"/>
</dbReference>
<dbReference type="HOGENOM" id="CLU_090389_14_1_1"/>
<organism evidence="3">
    <name type="scientific">Oryza brachyantha</name>
    <name type="common">malo sina</name>
    <dbReference type="NCBI Taxonomy" id="4533"/>
    <lineage>
        <taxon>Eukaryota</taxon>
        <taxon>Viridiplantae</taxon>
        <taxon>Streptophyta</taxon>
        <taxon>Embryophyta</taxon>
        <taxon>Tracheophyta</taxon>
        <taxon>Spermatophyta</taxon>
        <taxon>Magnoliopsida</taxon>
        <taxon>Liliopsida</taxon>
        <taxon>Poales</taxon>
        <taxon>Poaceae</taxon>
        <taxon>BOP clade</taxon>
        <taxon>Oryzoideae</taxon>
        <taxon>Oryzeae</taxon>
        <taxon>Oryzinae</taxon>
        <taxon>Oryza</taxon>
    </lineage>
</organism>
<dbReference type="InterPro" id="IPR036249">
    <property type="entry name" value="Thioredoxin-like_sf"/>
</dbReference>
<evidence type="ECO:0000313" key="3">
    <source>
        <dbReference type="EnsemblPlants" id="OB05G27930.1"/>
    </source>
</evidence>
<dbReference type="InterPro" id="IPR013766">
    <property type="entry name" value="Thioredoxin_domain"/>
</dbReference>
<reference evidence="3" key="1">
    <citation type="journal article" date="2013" name="Nat. Commun.">
        <title>Whole-genome sequencing of Oryza brachyantha reveals mechanisms underlying Oryza genome evolution.</title>
        <authorList>
            <person name="Chen J."/>
            <person name="Huang Q."/>
            <person name="Gao D."/>
            <person name="Wang J."/>
            <person name="Lang Y."/>
            <person name="Liu T."/>
            <person name="Li B."/>
            <person name="Bai Z."/>
            <person name="Luis Goicoechea J."/>
            <person name="Liang C."/>
            <person name="Chen C."/>
            <person name="Zhang W."/>
            <person name="Sun S."/>
            <person name="Liao Y."/>
            <person name="Zhang X."/>
            <person name="Yang L."/>
            <person name="Song C."/>
            <person name="Wang M."/>
            <person name="Shi J."/>
            <person name="Liu G."/>
            <person name="Liu J."/>
            <person name="Zhou H."/>
            <person name="Zhou W."/>
            <person name="Yu Q."/>
            <person name="An N."/>
            <person name="Chen Y."/>
            <person name="Cai Q."/>
            <person name="Wang B."/>
            <person name="Liu B."/>
            <person name="Min J."/>
            <person name="Huang Y."/>
            <person name="Wu H."/>
            <person name="Li Z."/>
            <person name="Zhang Y."/>
            <person name="Yin Y."/>
            <person name="Song W."/>
            <person name="Jiang J."/>
            <person name="Jackson S.A."/>
            <person name="Wing R.A."/>
            <person name="Wang J."/>
            <person name="Chen M."/>
        </authorList>
    </citation>
    <scope>NUCLEOTIDE SEQUENCE [LARGE SCALE GENOMIC DNA]</scope>
    <source>
        <strain evidence="3">cv. IRGC 101232</strain>
    </source>
</reference>
<dbReference type="PRINTS" id="PR00421">
    <property type="entry name" value="THIOREDOXIN"/>
</dbReference>
<evidence type="ECO:0000313" key="4">
    <source>
        <dbReference type="Proteomes" id="UP000006038"/>
    </source>
</evidence>
<feature type="domain" description="Thioredoxin" evidence="2">
    <location>
        <begin position="13"/>
        <end position="135"/>
    </location>
</feature>
<dbReference type="AlphaFoldDB" id="J3M869"/>
<dbReference type="RefSeq" id="XP_006654544.1">
    <property type="nucleotide sequence ID" value="XM_006654481.3"/>
</dbReference>
<protein>
    <submittedName>
        <fullName evidence="3">Thioredoxin</fullName>
    </submittedName>
</protein>
<dbReference type="PROSITE" id="PS51352">
    <property type="entry name" value="THIOREDOXIN_2"/>
    <property type="match status" value="1"/>
</dbReference>
<sequence>MGCCGSSTVDAEDHLDYSAGNVTVVTDQKCWDSKMKEVDELGKTVVVKFSATWCSPCRNAAPLYAELSLKHPEIVFVSVDVDEMPELVTQFDIRATPTFIFMKDKEEIDKLVGGNHGDLTDKFEQFNRPKLYDDV</sequence>
<dbReference type="OMA" id="LEPMGCC"/>
<evidence type="ECO:0000259" key="2">
    <source>
        <dbReference type="PROSITE" id="PS51352"/>
    </source>
</evidence>
<dbReference type="KEGG" id="obr:102700339"/>